<feature type="domain" description="Prenyltransferase alpha-alpha toroid" evidence="4">
    <location>
        <begin position="94"/>
        <end position="207"/>
    </location>
</feature>
<evidence type="ECO:0000259" key="4">
    <source>
        <dbReference type="Pfam" id="PF00432"/>
    </source>
</evidence>
<keyword evidence="3" id="KW-1133">Transmembrane helix</keyword>
<dbReference type="InterPro" id="IPR001330">
    <property type="entry name" value="Prenyltrans"/>
</dbReference>
<evidence type="ECO:0000256" key="3">
    <source>
        <dbReference type="SAM" id="Phobius"/>
    </source>
</evidence>
<keyword evidence="1" id="KW-0677">Repeat</keyword>
<feature type="region of interest" description="Disordered" evidence="2">
    <location>
        <begin position="59"/>
        <end position="80"/>
    </location>
</feature>
<evidence type="ECO:0000313" key="5">
    <source>
        <dbReference type="EMBL" id="GAA0665584.1"/>
    </source>
</evidence>
<evidence type="ECO:0000256" key="2">
    <source>
        <dbReference type="SAM" id="MobiDB-lite"/>
    </source>
</evidence>
<feature type="compositionally biased region" description="Low complexity" evidence="2">
    <location>
        <begin position="405"/>
        <end position="414"/>
    </location>
</feature>
<name>A0ABN1HSI5_9ACTN</name>
<reference evidence="5 6" key="1">
    <citation type="journal article" date="2019" name="Int. J. Syst. Evol. Microbiol.">
        <title>The Global Catalogue of Microorganisms (GCM) 10K type strain sequencing project: providing services to taxonomists for standard genome sequencing and annotation.</title>
        <authorList>
            <consortium name="The Broad Institute Genomics Platform"/>
            <consortium name="The Broad Institute Genome Sequencing Center for Infectious Disease"/>
            <person name="Wu L."/>
            <person name="Ma J."/>
        </authorList>
    </citation>
    <scope>NUCLEOTIDE SEQUENCE [LARGE SCALE GENOMIC DNA]</scope>
    <source>
        <strain evidence="5 6">JCM 10367</strain>
    </source>
</reference>
<keyword evidence="3" id="KW-0472">Membrane</keyword>
<accession>A0ABN1HSI5</accession>
<dbReference type="Gene3D" id="1.50.10.20">
    <property type="match status" value="1"/>
</dbReference>
<feature type="transmembrane region" description="Helical" evidence="3">
    <location>
        <begin position="420"/>
        <end position="438"/>
    </location>
</feature>
<feature type="compositionally biased region" description="Low complexity" evidence="2">
    <location>
        <begin position="59"/>
        <end position="74"/>
    </location>
</feature>
<keyword evidence="3" id="KW-0812">Transmembrane</keyword>
<comment type="caution">
    <text evidence="5">The sequence shown here is derived from an EMBL/GenBank/DDBJ whole genome shotgun (WGS) entry which is preliminary data.</text>
</comment>
<feature type="region of interest" description="Disordered" evidence="2">
    <location>
        <begin position="1"/>
        <end position="27"/>
    </location>
</feature>
<proteinExistence type="predicted"/>
<gene>
    <name evidence="5" type="ORF">GCM10009535_51670</name>
</gene>
<dbReference type="Pfam" id="PF00432">
    <property type="entry name" value="Prenyltrans"/>
    <property type="match status" value="1"/>
</dbReference>
<dbReference type="CDD" id="cd00688">
    <property type="entry name" value="ISOPREN_C2_like"/>
    <property type="match status" value="1"/>
</dbReference>
<dbReference type="SUPFAM" id="SSF48239">
    <property type="entry name" value="Terpenoid cyclases/Protein prenyltransferases"/>
    <property type="match status" value="1"/>
</dbReference>
<keyword evidence="6" id="KW-1185">Reference proteome</keyword>
<dbReference type="Proteomes" id="UP001500724">
    <property type="component" value="Unassembled WGS sequence"/>
</dbReference>
<dbReference type="EMBL" id="BAAAGU010000066">
    <property type="protein sequence ID" value="GAA0665584.1"/>
    <property type="molecule type" value="Genomic_DNA"/>
</dbReference>
<feature type="region of interest" description="Disordered" evidence="2">
    <location>
        <begin position="390"/>
        <end position="414"/>
    </location>
</feature>
<evidence type="ECO:0000313" key="6">
    <source>
        <dbReference type="Proteomes" id="UP001500724"/>
    </source>
</evidence>
<organism evidence="5 6">
    <name type="scientific">Streptomyces thermocarboxydovorans</name>
    <dbReference type="NCBI Taxonomy" id="59298"/>
    <lineage>
        <taxon>Bacteria</taxon>
        <taxon>Bacillati</taxon>
        <taxon>Actinomycetota</taxon>
        <taxon>Actinomycetes</taxon>
        <taxon>Kitasatosporales</taxon>
        <taxon>Streptomycetaceae</taxon>
        <taxon>Streptomyces</taxon>
    </lineage>
</organism>
<sequence length="447" mass="44873">MPGSPPEHGTVEVYGAEPPGSPLPPAPCTGIKGERHPPIMNVRRCAAVLAAVAVIGAATPAAADSSPSPEPSKALPAALYGDGDPQYDGVWRQSLALLAQDAAGVKPPKAAVDWLTGQQCADGSFAPYRADTSRACDAKTPVDTNQTAAAVQALAALGGHDKATGKAVDWLKSIQNKDGGWGYTAGGPSDANSTSVVIGALAATGEKPAEVTKGGKSPYDALLKLALPCEGDGAGAFAFQPDKKGKLIANADATAAGVLGLLGKGLVVEPAKKGTPEPACEKAGGPEQAAVNGGAYLKDELAKDGHLVSSLGGSEQPDHGNTADAVVALAALGAMEPAKKSLAWLEKNAAGWAAQSGPAAYAQLILAAHATGADPRAFGGTDLVKKLAATGPAAEKENEKGKQKAAASDAESGSDSGFGVWWYVGVCLVAVVGIGFLFSGRRKRQQP</sequence>
<evidence type="ECO:0000256" key="1">
    <source>
        <dbReference type="ARBA" id="ARBA00022737"/>
    </source>
</evidence>
<dbReference type="InterPro" id="IPR008930">
    <property type="entry name" value="Terpenoid_cyclase/PrenylTrfase"/>
</dbReference>
<protein>
    <submittedName>
        <fullName evidence="5">Terpene cyclase/mutase family protein</fullName>
    </submittedName>
</protein>